<proteinExistence type="predicted"/>
<keyword evidence="3" id="KW-1185">Reference proteome</keyword>
<dbReference type="AlphaFoldDB" id="L8WQK8"/>
<protein>
    <submittedName>
        <fullName evidence="2">Uncharacterized protein</fullName>
    </submittedName>
</protein>
<evidence type="ECO:0000256" key="1">
    <source>
        <dbReference type="SAM" id="SignalP"/>
    </source>
</evidence>
<dbReference type="EMBL" id="AFRT01001939">
    <property type="protein sequence ID" value="ELU39067.1"/>
    <property type="molecule type" value="Genomic_DNA"/>
</dbReference>
<feature type="chain" id="PRO_5003997140" evidence="1">
    <location>
        <begin position="24"/>
        <end position="54"/>
    </location>
</feature>
<evidence type="ECO:0000313" key="2">
    <source>
        <dbReference type="EMBL" id="ELU39067.1"/>
    </source>
</evidence>
<name>L8WQK8_THACA</name>
<comment type="caution">
    <text evidence="2">The sequence shown here is derived from an EMBL/GenBank/DDBJ whole genome shotgun (WGS) entry which is preliminary data.</text>
</comment>
<accession>L8WQK8</accession>
<keyword evidence="1" id="KW-0732">Signal</keyword>
<gene>
    <name evidence="2" type="ORF">AG1IA_06902</name>
</gene>
<dbReference type="Proteomes" id="UP000011668">
    <property type="component" value="Unassembled WGS sequence"/>
</dbReference>
<dbReference type="HOGENOM" id="CLU_3052022_0_0_1"/>
<organism evidence="2 3">
    <name type="scientific">Thanatephorus cucumeris (strain AG1-IA)</name>
    <name type="common">Rice sheath blight fungus</name>
    <name type="synonym">Rhizoctonia solani</name>
    <dbReference type="NCBI Taxonomy" id="983506"/>
    <lineage>
        <taxon>Eukaryota</taxon>
        <taxon>Fungi</taxon>
        <taxon>Dikarya</taxon>
        <taxon>Basidiomycota</taxon>
        <taxon>Agaricomycotina</taxon>
        <taxon>Agaricomycetes</taxon>
        <taxon>Cantharellales</taxon>
        <taxon>Ceratobasidiaceae</taxon>
        <taxon>Rhizoctonia</taxon>
        <taxon>Rhizoctonia solani AG-1</taxon>
    </lineage>
</organism>
<sequence length="54" mass="6135">MRTLQRLVSTSYLFLLALCTVEPFSPDSEALFSSGNSRNELWHNETETSSLINQ</sequence>
<evidence type="ECO:0000313" key="3">
    <source>
        <dbReference type="Proteomes" id="UP000011668"/>
    </source>
</evidence>
<feature type="signal peptide" evidence="1">
    <location>
        <begin position="1"/>
        <end position="23"/>
    </location>
</feature>
<reference evidence="2 3" key="1">
    <citation type="journal article" date="2013" name="Nat. Commun.">
        <title>The evolution and pathogenic mechanisms of the rice sheath blight pathogen.</title>
        <authorList>
            <person name="Zheng A."/>
            <person name="Lin R."/>
            <person name="Xu L."/>
            <person name="Qin P."/>
            <person name="Tang C."/>
            <person name="Ai P."/>
            <person name="Zhang D."/>
            <person name="Liu Y."/>
            <person name="Sun Z."/>
            <person name="Feng H."/>
            <person name="Wang Y."/>
            <person name="Chen Y."/>
            <person name="Liang X."/>
            <person name="Fu R."/>
            <person name="Li Q."/>
            <person name="Zhang J."/>
            <person name="Yu X."/>
            <person name="Xie Z."/>
            <person name="Ding L."/>
            <person name="Guan P."/>
            <person name="Tang J."/>
            <person name="Liang Y."/>
            <person name="Wang S."/>
            <person name="Deng Q."/>
            <person name="Li S."/>
            <person name="Zhu J."/>
            <person name="Wang L."/>
            <person name="Liu H."/>
            <person name="Li P."/>
        </authorList>
    </citation>
    <scope>NUCLEOTIDE SEQUENCE [LARGE SCALE GENOMIC DNA]</scope>
    <source>
        <strain evidence="3">AG-1 IA</strain>
    </source>
</reference>